<dbReference type="SUPFAM" id="SSF53822">
    <property type="entry name" value="Periplasmic binding protein-like I"/>
    <property type="match status" value="1"/>
</dbReference>
<dbReference type="PROSITE" id="PS50932">
    <property type="entry name" value="HTH_LACI_2"/>
    <property type="match status" value="1"/>
</dbReference>
<dbReference type="GeneID" id="93166274"/>
<dbReference type="SUPFAM" id="SSF47413">
    <property type="entry name" value="lambda repressor-like DNA-binding domains"/>
    <property type="match status" value="1"/>
</dbReference>
<dbReference type="InterPro" id="IPR010982">
    <property type="entry name" value="Lambda_DNA-bd_dom_sf"/>
</dbReference>
<dbReference type="Gene3D" id="3.40.50.2300">
    <property type="match status" value="2"/>
</dbReference>
<dbReference type="InterPro" id="IPR000843">
    <property type="entry name" value="HTH_LacI"/>
</dbReference>
<dbReference type="InterPro" id="IPR001387">
    <property type="entry name" value="Cro/C1-type_HTH"/>
</dbReference>
<dbReference type="Pfam" id="PF13377">
    <property type="entry name" value="Peripla_BP_3"/>
    <property type="match status" value="1"/>
</dbReference>
<dbReference type="PROSITE" id="PS50943">
    <property type="entry name" value="HTH_CROC1"/>
    <property type="match status" value="1"/>
</dbReference>
<dbReference type="Gene3D" id="1.10.260.40">
    <property type="entry name" value="lambda repressor-like DNA-binding domains"/>
    <property type="match status" value="1"/>
</dbReference>
<comment type="caution">
    <text evidence="6">The sequence shown here is derived from an EMBL/GenBank/DDBJ whole genome shotgun (WGS) entry which is preliminary data.</text>
</comment>
<dbReference type="Proteomes" id="UP000037392">
    <property type="component" value="Unassembled WGS sequence"/>
</dbReference>
<dbReference type="PATRIC" id="fig|742734.4.peg.2092"/>
<evidence type="ECO:0000259" key="5">
    <source>
        <dbReference type="PROSITE" id="PS50943"/>
    </source>
</evidence>
<proteinExistence type="predicted"/>
<dbReference type="RefSeq" id="WP_048929738.1">
    <property type="nucleotide sequence ID" value="NZ_KQ235877.1"/>
</dbReference>
<dbReference type="GO" id="GO:0003700">
    <property type="term" value="F:DNA-binding transcription factor activity"/>
    <property type="evidence" value="ECO:0007669"/>
    <property type="project" value="TreeGrafter"/>
</dbReference>
<dbReference type="EMBL" id="ADLK01000018">
    <property type="protein sequence ID" value="KMW20891.1"/>
    <property type="molecule type" value="Genomic_DNA"/>
</dbReference>
<reference evidence="6 7" key="1">
    <citation type="submission" date="2011-04" db="EMBL/GenBank/DDBJ databases">
        <title>The Genome Sequence of Clostridium citroniae WAL-19142.</title>
        <authorList>
            <consortium name="The Broad Institute Genome Sequencing Platform"/>
            <person name="Earl A."/>
            <person name="Ward D."/>
            <person name="Feldgarden M."/>
            <person name="Gevers D."/>
            <person name="Warren Y.A."/>
            <person name="Tyrrell K.L."/>
            <person name="Citron D.M."/>
            <person name="Goldstein E.J."/>
            <person name="Daigneault M."/>
            <person name="Allen-Vercoe E."/>
            <person name="Young S.K."/>
            <person name="Zeng Q."/>
            <person name="Gargeya S."/>
            <person name="Fitzgerald M."/>
            <person name="Haas B."/>
            <person name="Abouelleil A."/>
            <person name="Alvarado L."/>
            <person name="Arachchi H.M."/>
            <person name="Berlin A."/>
            <person name="Brown A."/>
            <person name="Chapman S.B."/>
            <person name="Chen Z."/>
            <person name="Dunbar C."/>
            <person name="Freedman E."/>
            <person name="Gearin G."/>
            <person name="Gellesch M."/>
            <person name="Goldberg J."/>
            <person name="Griggs A."/>
            <person name="Gujja S."/>
            <person name="Heilman E.R."/>
            <person name="Heiman D."/>
            <person name="Howarth C."/>
            <person name="Larson L."/>
            <person name="Lui A."/>
            <person name="MacDonald P.J."/>
            <person name="Mehta T."/>
            <person name="Montmayeur A."/>
            <person name="Murphy C."/>
            <person name="Neiman D."/>
            <person name="Pearson M."/>
            <person name="Priest M."/>
            <person name="Roberts A."/>
            <person name="Saif S."/>
            <person name="Shea T."/>
            <person name="Shenoy N."/>
            <person name="Sisk P."/>
            <person name="Stolte C."/>
            <person name="Sykes S."/>
            <person name="White J."/>
            <person name="Yandava C."/>
            <person name="Wortman J."/>
            <person name="Nusbaum C."/>
            <person name="Birren B."/>
        </authorList>
    </citation>
    <scope>NUCLEOTIDE SEQUENCE [LARGE SCALE GENOMIC DNA]</scope>
    <source>
        <strain evidence="6 7">WAL-19142</strain>
    </source>
</reference>
<evidence type="ECO:0000259" key="4">
    <source>
        <dbReference type="PROSITE" id="PS50932"/>
    </source>
</evidence>
<feature type="domain" description="HTH lacI-type" evidence="4">
    <location>
        <begin position="6"/>
        <end position="61"/>
    </location>
</feature>
<evidence type="ECO:0000256" key="3">
    <source>
        <dbReference type="ARBA" id="ARBA00023163"/>
    </source>
</evidence>
<evidence type="ECO:0000256" key="1">
    <source>
        <dbReference type="ARBA" id="ARBA00023015"/>
    </source>
</evidence>
<protein>
    <submittedName>
        <fullName evidence="6">Uncharacterized protein</fullName>
    </submittedName>
</protein>
<evidence type="ECO:0000313" key="7">
    <source>
        <dbReference type="Proteomes" id="UP000037392"/>
    </source>
</evidence>
<dbReference type="PANTHER" id="PTHR30146:SF145">
    <property type="entry name" value="RIBOSE OPERON REPRESSOR"/>
    <property type="match status" value="1"/>
</dbReference>
<dbReference type="OrthoDB" id="9784962at2"/>
<evidence type="ECO:0000313" key="6">
    <source>
        <dbReference type="EMBL" id="KMW20891.1"/>
    </source>
</evidence>
<dbReference type="CDD" id="cd06283">
    <property type="entry name" value="PBP1_RegR_EndR_KdgR-like"/>
    <property type="match status" value="1"/>
</dbReference>
<dbReference type="InterPro" id="IPR046335">
    <property type="entry name" value="LacI/GalR-like_sensor"/>
</dbReference>
<name>A0A0J9C949_9FIRM</name>
<keyword evidence="1" id="KW-0805">Transcription regulation</keyword>
<dbReference type="Pfam" id="PF00356">
    <property type="entry name" value="LacI"/>
    <property type="match status" value="1"/>
</dbReference>
<feature type="domain" description="HTH cro/C1-type" evidence="5">
    <location>
        <begin position="4"/>
        <end position="51"/>
    </location>
</feature>
<keyword evidence="2" id="KW-0238">DNA-binding</keyword>
<dbReference type="GO" id="GO:0000976">
    <property type="term" value="F:transcription cis-regulatory region binding"/>
    <property type="evidence" value="ECO:0007669"/>
    <property type="project" value="TreeGrafter"/>
</dbReference>
<accession>A0A0J9C949</accession>
<dbReference type="SMART" id="SM00354">
    <property type="entry name" value="HTH_LACI"/>
    <property type="match status" value="1"/>
</dbReference>
<dbReference type="CDD" id="cd01392">
    <property type="entry name" value="HTH_LacI"/>
    <property type="match status" value="1"/>
</dbReference>
<evidence type="ECO:0000256" key="2">
    <source>
        <dbReference type="ARBA" id="ARBA00023125"/>
    </source>
</evidence>
<dbReference type="InterPro" id="IPR028082">
    <property type="entry name" value="Peripla_BP_I"/>
</dbReference>
<sequence>MINKKITITELSKLVGVSKATISHYLNGNYKTMSESTRLRIEAAIQETDYQPSYHARNLKNKKSKTIAIIFSHLNGADISVYLQGIYDECRRADCTTVLYNTYNDPQTERKYLQACWSQQVDGIIWRACSSDNFGLAHKLCQQGTPIVLMDRCSDSWEYDSVYIDQRSIVNDALEHMWMSGYQTIHFFSTPYTELDSKRDRLDAFAAFVNRRLHDDPQTYLHIIDEQHLDDLSQILYDIHSDPGNRKGIFIGGGSRLIWKTLYELRAQSINMPQDMGLCVVDSYWEWCKLISPGITAIYQPCHELGLAASQILLQRIDAPDSSEKKRQILQARLTINKSTSYLEPY</sequence>
<organism evidence="6 7">
    <name type="scientific">[Clostridium] citroniae WAL-19142</name>
    <dbReference type="NCBI Taxonomy" id="742734"/>
    <lineage>
        <taxon>Bacteria</taxon>
        <taxon>Bacillati</taxon>
        <taxon>Bacillota</taxon>
        <taxon>Clostridia</taxon>
        <taxon>Lachnospirales</taxon>
        <taxon>Lachnospiraceae</taxon>
        <taxon>Enterocloster</taxon>
    </lineage>
</organism>
<keyword evidence="3" id="KW-0804">Transcription</keyword>
<gene>
    <name evidence="6" type="ORF">HMPREF9470_01950</name>
</gene>
<dbReference type="PANTHER" id="PTHR30146">
    <property type="entry name" value="LACI-RELATED TRANSCRIPTIONAL REPRESSOR"/>
    <property type="match status" value="1"/>
</dbReference>
<dbReference type="AlphaFoldDB" id="A0A0J9C949"/>